<evidence type="ECO:0000256" key="8">
    <source>
        <dbReference type="PROSITE-ProRule" id="PRU00042"/>
    </source>
</evidence>
<reference evidence="12" key="1">
    <citation type="submission" date="2015-01" db="EMBL/GenBank/DDBJ databases">
        <authorList>
            <person name="Durling Mikael"/>
        </authorList>
    </citation>
    <scope>NUCLEOTIDE SEQUENCE</scope>
</reference>
<dbReference type="PROSITE" id="PS00028">
    <property type="entry name" value="ZINC_FINGER_C2H2_1"/>
    <property type="match status" value="1"/>
</dbReference>
<dbReference type="FunFam" id="3.30.160.60:FF:000100">
    <property type="entry name" value="Zinc finger 45-like"/>
    <property type="match status" value="1"/>
</dbReference>
<dbReference type="GO" id="GO:0008270">
    <property type="term" value="F:zinc ion binding"/>
    <property type="evidence" value="ECO:0007669"/>
    <property type="project" value="UniProtKB-KW"/>
</dbReference>
<dbReference type="Gene3D" id="4.10.240.10">
    <property type="entry name" value="Zn(2)-C6 fungal-type DNA-binding domain"/>
    <property type="match status" value="1"/>
</dbReference>
<dbReference type="EMBL" id="CDPU01000034">
    <property type="protein sequence ID" value="CEO53266.1"/>
    <property type="molecule type" value="Genomic_DNA"/>
</dbReference>
<evidence type="ECO:0000259" key="11">
    <source>
        <dbReference type="PROSITE" id="PS50157"/>
    </source>
</evidence>
<evidence type="ECO:0000256" key="7">
    <source>
        <dbReference type="ARBA" id="ARBA00023242"/>
    </source>
</evidence>
<keyword evidence="2" id="KW-0677">Repeat</keyword>
<gene>
    <name evidence="12" type="ORF">BN869_000009324_1</name>
</gene>
<dbReference type="Pfam" id="PF00172">
    <property type="entry name" value="Zn_clus"/>
    <property type="match status" value="1"/>
</dbReference>
<dbReference type="SMART" id="SM00066">
    <property type="entry name" value="GAL4"/>
    <property type="match status" value="1"/>
</dbReference>
<evidence type="ECO:0008006" key="13">
    <source>
        <dbReference type="Google" id="ProtNLM"/>
    </source>
</evidence>
<dbReference type="PROSITE" id="PS50157">
    <property type="entry name" value="ZINC_FINGER_C2H2_2"/>
    <property type="match status" value="2"/>
</dbReference>
<dbReference type="SUPFAM" id="SSF57667">
    <property type="entry name" value="beta-beta-alpha zinc fingers"/>
    <property type="match status" value="1"/>
</dbReference>
<feature type="domain" description="Zn(2)-C6 fungal-type" evidence="10">
    <location>
        <begin position="73"/>
        <end position="102"/>
    </location>
</feature>
<dbReference type="InterPro" id="IPR013087">
    <property type="entry name" value="Znf_C2H2_type"/>
</dbReference>
<dbReference type="InterPro" id="IPR001138">
    <property type="entry name" value="Zn2Cys6_DnaBD"/>
</dbReference>
<name>A0A0B7KF27_BIOOC</name>
<keyword evidence="7" id="KW-0539">Nucleus</keyword>
<dbReference type="PROSITE" id="PS00463">
    <property type="entry name" value="ZN2_CY6_FUNGAL_1"/>
    <property type="match status" value="1"/>
</dbReference>
<feature type="domain" description="C2H2-type" evidence="11">
    <location>
        <begin position="12"/>
        <end position="38"/>
    </location>
</feature>
<evidence type="ECO:0000256" key="3">
    <source>
        <dbReference type="ARBA" id="ARBA00022771"/>
    </source>
</evidence>
<evidence type="ECO:0000256" key="6">
    <source>
        <dbReference type="ARBA" id="ARBA00023163"/>
    </source>
</evidence>
<protein>
    <recommendedName>
        <fullName evidence="13">C2H2-type domain-containing protein</fullName>
    </recommendedName>
</protein>
<dbReference type="SMART" id="SM00355">
    <property type="entry name" value="ZnF_C2H2"/>
    <property type="match status" value="2"/>
</dbReference>
<evidence type="ECO:0000256" key="5">
    <source>
        <dbReference type="ARBA" id="ARBA00023015"/>
    </source>
</evidence>
<dbReference type="InterPro" id="IPR036864">
    <property type="entry name" value="Zn2-C6_fun-type_DNA-bd_sf"/>
</dbReference>
<evidence type="ECO:0000256" key="1">
    <source>
        <dbReference type="ARBA" id="ARBA00022723"/>
    </source>
</evidence>
<dbReference type="PANTHER" id="PTHR47660">
    <property type="entry name" value="TRANSCRIPTION FACTOR WITH C2H2 AND ZN(2)-CYS(6) DNA BINDING DOMAIN (EUROFUNG)-RELATED-RELATED"/>
    <property type="match status" value="1"/>
</dbReference>
<dbReference type="SUPFAM" id="SSF57701">
    <property type="entry name" value="Zn2/Cys6 DNA-binding domain"/>
    <property type="match status" value="1"/>
</dbReference>
<evidence type="ECO:0000259" key="10">
    <source>
        <dbReference type="PROSITE" id="PS50048"/>
    </source>
</evidence>
<dbReference type="CDD" id="cd00067">
    <property type="entry name" value="GAL4"/>
    <property type="match status" value="1"/>
</dbReference>
<keyword evidence="4" id="KW-0862">Zinc</keyword>
<feature type="compositionally biased region" description="Polar residues" evidence="9">
    <location>
        <begin position="134"/>
        <end position="148"/>
    </location>
</feature>
<feature type="region of interest" description="Disordered" evidence="9">
    <location>
        <begin position="134"/>
        <end position="153"/>
    </location>
</feature>
<keyword evidence="6" id="KW-0804">Transcription</keyword>
<dbReference type="PROSITE" id="PS50048">
    <property type="entry name" value="ZN2_CY6_FUNGAL_2"/>
    <property type="match status" value="1"/>
</dbReference>
<evidence type="ECO:0000313" key="12">
    <source>
        <dbReference type="EMBL" id="CEO53266.1"/>
    </source>
</evidence>
<keyword evidence="1" id="KW-0479">Metal-binding</keyword>
<feature type="domain" description="C2H2-type" evidence="11">
    <location>
        <begin position="38"/>
        <end position="65"/>
    </location>
</feature>
<dbReference type="GO" id="GO:0000981">
    <property type="term" value="F:DNA-binding transcription factor activity, RNA polymerase II-specific"/>
    <property type="evidence" value="ECO:0007669"/>
    <property type="project" value="InterPro"/>
</dbReference>
<dbReference type="Gene3D" id="3.30.160.60">
    <property type="entry name" value="Classic Zinc Finger"/>
    <property type="match status" value="2"/>
</dbReference>
<sequence>MPAVAMEDGPRHACHCGKSFIRKEHLRRHQATHGERSHICHICERSFTRNDLLKRHLLVHSSEPAPTARTSQACDACHESKTKCDGGEQCSLCTKRAIQCTYSRLKPPKRKANFDDGDLIAIDLTNGISDGVIPQSNQPNGTTNNSGAPTGIAKDLPGPGISEMNNDKAMLVDDSLDDTARNEAARTGLRFIHQLVSAASAGQDPPNQPQSSHHKAWISDCIENYFTRFHERWHIIHPPVFDPTNDDIFVVSSVIVVGSLLRDNLSIRSSTIQVHQRLMAHLFRSFVVPSEEVSHSPWPFQAYQACIINIAFALESGNSLLIRTAARLFSLVLISLREIGAFDDKTLKHHQSKHYPGTFIPWLVIGLDVWSWIATLALKLDAYFALTTYQPPIVRPEEISLRLSSPFSRCNAHGLDVFFSRESKQPQDRQRAAISAVAQSPQSLPLSGTLIEDVQLGLWGALSRIWSWKLTQNIYTPLSPQALAERAHFEVQLDGWASELDRLFHIWNAPEQDPIASSFLMQAYCGKEEPSHEGWQGLVLARIGHHLFNTSMLYYCINLHLYADVRTIARNTTLPPQDADVNALLIQWANSESGRNAMTYAISVLKTCEKTYAGELSPDETFDPIVQICLINAALVARAWATSESRACTCAILGTSVDIDLDDKGRRQLWIQNGGAITVDRIPICNCALEVWLARFRTVLGRGARVWELDKELKRVLLPAGM</sequence>
<accession>A0A0B7KF27</accession>
<keyword evidence="3 8" id="KW-0863">Zinc-finger</keyword>
<dbReference type="InterPro" id="IPR036236">
    <property type="entry name" value="Znf_C2H2_sf"/>
</dbReference>
<organism evidence="12">
    <name type="scientific">Bionectria ochroleuca</name>
    <name type="common">Gliocladium roseum</name>
    <dbReference type="NCBI Taxonomy" id="29856"/>
    <lineage>
        <taxon>Eukaryota</taxon>
        <taxon>Fungi</taxon>
        <taxon>Dikarya</taxon>
        <taxon>Ascomycota</taxon>
        <taxon>Pezizomycotina</taxon>
        <taxon>Sordariomycetes</taxon>
        <taxon>Hypocreomycetidae</taxon>
        <taxon>Hypocreales</taxon>
        <taxon>Bionectriaceae</taxon>
        <taxon>Clonostachys</taxon>
    </lineage>
</organism>
<proteinExistence type="predicted"/>
<evidence type="ECO:0000256" key="2">
    <source>
        <dbReference type="ARBA" id="ARBA00022737"/>
    </source>
</evidence>
<dbReference type="AlphaFoldDB" id="A0A0B7KF27"/>
<keyword evidence="5" id="KW-0805">Transcription regulation</keyword>
<evidence type="ECO:0000256" key="9">
    <source>
        <dbReference type="SAM" id="MobiDB-lite"/>
    </source>
</evidence>
<evidence type="ECO:0000256" key="4">
    <source>
        <dbReference type="ARBA" id="ARBA00022833"/>
    </source>
</evidence>